<evidence type="ECO:0000256" key="1">
    <source>
        <dbReference type="ARBA" id="ARBA00005690"/>
    </source>
</evidence>
<keyword evidence="3" id="KW-0863">Zinc-finger</keyword>
<gene>
    <name evidence="7" type="ORF">CASFOL_034286</name>
</gene>
<feature type="domain" description="Replication factor A C-terminal" evidence="6">
    <location>
        <begin position="285"/>
        <end position="392"/>
    </location>
</feature>
<protein>
    <recommendedName>
        <fullName evidence="6">Replication factor A C-terminal domain-containing protein</fullName>
    </recommendedName>
</protein>
<evidence type="ECO:0000256" key="4">
    <source>
        <dbReference type="ARBA" id="ARBA00022833"/>
    </source>
</evidence>
<organism evidence="7 8">
    <name type="scientific">Castilleja foliolosa</name>
    <dbReference type="NCBI Taxonomy" id="1961234"/>
    <lineage>
        <taxon>Eukaryota</taxon>
        <taxon>Viridiplantae</taxon>
        <taxon>Streptophyta</taxon>
        <taxon>Embryophyta</taxon>
        <taxon>Tracheophyta</taxon>
        <taxon>Spermatophyta</taxon>
        <taxon>Magnoliopsida</taxon>
        <taxon>eudicotyledons</taxon>
        <taxon>Gunneridae</taxon>
        <taxon>Pentapetalae</taxon>
        <taxon>asterids</taxon>
        <taxon>lamiids</taxon>
        <taxon>Lamiales</taxon>
        <taxon>Orobanchaceae</taxon>
        <taxon>Pedicularideae</taxon>
        <taxon>Castillejinae</taxon>
        <taxon>Castilleja</taxon>
    </lineage>
</organism>
<dbReference type="InterPro" id="IPR013955">
    <property type="entry name" value="Rep_factor-A_C"/>
</dbReference>
<dbReference type="PANTHER" id="PTHR47165">
    <property type="entry name" value="OS03G0429900 PROTEIN"/>
    <property type="match status" value="1"/>
</dbReference>
<dbReference type="CDD" id="cd04476">
    <property type="entry name" value="RPA1_DBD_C"/>
    <property type="match status" value="1"/>
</dbReference>
<evidence type="ECO:0000256" key="5">
    <source>
        <dbReference type="ARBA" id="ARBA00023125"/>
    </source>
</evidence>
<dbReference type="SUPFAM" id="SSF50249">
    <property type="entry name" value="Nucleic acid-binding proteins"/>
    <property type="match status" value="2"/>
</dbReference>
<dbReference type="Gene3D" id="2.40.50.140">
    <property type="entry name" value="Nucleic acid-binding proteins"/>
    <property type="match status" value="3"/>
</dbReference>
<accession>A0ABD3BWA0</accession>
<evidence type="ECO:0000259" key="6">
    <source>
        <dbReference type="Pfam" id="PF08646"/>
    </source>
</evidence>
<keyword evidence="5" id="KW-0238">DNA-binding</keyword>
<name>A0ABD3BWA0_9LAMI</name>
<dbReference type="Proteomes" id="UP001632038">
    <property type="component" value="Unassembled WGS sequence"/>
</dbReference>
<dbReference type="CDD" id="cd04481">
    <property type="entry name" value="RPA1_DBD_B_like"/>
    <property type="match status" value="1"/>
</dbReference>
<dbReference type="GO" id="GO:0003677">
    <property type="term" value="F:DNA binding"/>
    <property type="evidence" value="ECO:0007669"/>
    <property type="project" value="UniProtKB-KW"/>
</dbReference>
<dbReference type="EMBL" id="JAVIJP010000062">
    <property type="protein sequence ID" value="KAL3621800.1"/>
    <property type="molecule type" value="Genomic_DNA"/>
</dbReference>
<dbReference type="InterPro" id="IPR012340">
    <property type="entry name" value="NA-bd_OB-fold"/>
</dbReference>
<comment type="similarity">
    <text evidence="1">Belongs to the replication factor A protein 1 family.</text>
</comment>
<dbReference type="Pfam" id="PF08646">
    <property type="entry name" value="Rep_fac-A_C"/>
    <property type="match status" value="1"/>
</dbReference>
<keyword evidence="4" id="KW-0862">Zinc</keyword>
<dbReference type="AlphaFoldDB" id="A0ABD3BWA0"/>
<keyword evidence="8" id="KW-1185">Reference proteome</keyword>
<dbReference type="GO" id="GO:0008270">
    <property type="term" value="F:zinc ion binding"/>
    <property type="evidence" value="ECO:0007669"/>
    <property type="project" value="UniProtKB-KW"/>
</dbReference>
<evidence type="ECO:0000313" key="8">
    <source>
        <dbReference type="Proteomes" id="UP001632038"/>
    </source>
</evidence>
<dbReference type="PANTHER" id="PTHR47165:SF4">
    <property type="entry name" value="OS03G0429900 PROTEIN"/>
    <property type="match status" value="1"/>
</dbReference>
<dbReference type="InterPro" id="IPR047192">
    <property type="entry name" value="Euk_RPA1_DBD_C"/>
</dbReference>
<reference evidence="8" key="1">
    <citation type="journal article" date="2024" name="IScience">
        <title>Strigolactones Initiate the Formation of Haustorium-like Structures in Castilleja.</title>
        <authorList>
            <person name="Buerger M."/>
            <person name="Peterson D."/>
            <person name="Chory J."/>
        </authorList>
    </citation>
    <scope>NUCLEOTIDE SEQUENCE [LARGE SCALE GENOMIC DNA]</scope>
</reference>
<proteinExistence type="inferred from homology"/>
<evidence type="ECO:0000256" key="2">
    <source>
        <dbReference type="ARBA" id="ARBA00022723"/>
    </source>
</evidence>
<sequence length="452" mass="50997">MSTAGSGSLARPNPQTSNNKSLEIVFHDSEGGRITGIVKFINLKLLDSRFTQGRVYAIKGYYVENNMGKFLSTLAKYRIIINAKSLVIEMPEESYFPDFMFDFRNFVTLVDPDKVDETLLFDVIGKVTEIHNPQEKTFSGRRARLIEIVIEDLSGRQLNCTLWGNYVDEILAFEGNLKAGPPVLILQLCRAKVYRDKVTLSNSFDVTQIHTLETLPAIEAFRSQIKEDDLEPSKSISRGSLSSTRAEYDDLMNGRLTCNPVDLIYTVDSGATFWVCAIIGNGIGNWCYLACTKCSKKLDPVGVEYLCNGCQKSFKTGVYRYKLKLEVLDSTANASLLCWDREAEKLVGRPCRDIRLEYIENLKSEKDELPYDLQCLVDKTVMFKVTVKDDEIHTDNGVFTVNRIVKDPLLVAKYNHLTLETETEADFLSLMMNEEKACGENSEDEVTVGIMS</sequence>
<comment type="caution">
    <text evidence="7">The sequence shown here is derived from an EMBL/GenBank/DDBJ whole genome shotgun (WGS) entry which is preliminary data.</text>
</comment>
<keyword evidence="2" id="KW-0479">Metal-binding</keyword>
<evidence type="ECO:0000313" key="7">
    <source>
        <dbReference type="EMBL" id="KAL3621800.1"/>
    </source>
</evidence>
<evidence type="ECO:0000256" key="3">
    <source>
        <dbReference type="ARBA" id="ARBA00022771"/>
    </source>
</evidence>